<comment type="caution">
    <text evidence="2">The sequence shown here is derived from an EMBL/GenBank/DDBJ whole genome shotgun (WGS) entry which is preliminary data.</text>
</comment>
<dbReference type="PANTHER" id="PTHR44259:SF104">
    <property type="entry name" value="F-BOX ONLY PROTEIN (DUF295)-RELATED"/>
    <property type="match status" value="1"/>
</dbReference>
<accession>A0ABD1BDH9</accession>
<dbReference type="InterPro" id="IPR005174">
    <property type="entry name" value="KIB1-4_b-propeller"/>
</dbReference>
<proteinExistence type="predicted"/>
<reference evidence="2 3" key="1">
    <citation type="submission" date="2024-04" db="EMBL/GenBank/DDBJ databases">
        <title>Genome assembly C_amara_ONT_v2.</title>
        <authorList>
            <person name="Yant L."/>
            <person name="Moore C."/>
            <person name="Slenker M."/>
        </authorList>
    </citation>
    <scope>NUCLEOTIDE SEQUENCE [LARGE SCALE GENOMIC DNA]</scope>
    <source>
        <tissue evidence="2">Leaf</tissue>
    </source>
</reference>
<feature type="domain" description="KIB1-4 beta-propeller" evidence="1">
    <location>
        <begin position="112"/>
        <end position="381"/>
    </location>
</feature>
<evidence type="ECO:0000313" key="2">
    <source>
        <dbReference type="EMBL" id="KAL1216637.1"/>
    </source>
</evidence>
<sequence length="408" mass="48662">MARIKKWMRKKKNKRPLTLMWKKTRMQTWMRKKKKKKPAKHSDLIRGKMSKNHQDWSKLCSDILQPILESLSSTDFHRAKTVSLDWYSVWKTCVTERLRPWQITYQGDSSILFDPKKDDSYETKRLSLYDKPYCMASSGNWILQVNSCFDFCILNLLTRKRIKLPSMKSKFRRESQWEDIIRYKTSAILWINERTEDYVVAWIFEQHYLYSYKKGDDSWYNWKLKNDTCYFDMAYKNNNLYLYTLNHYIKILDVPGDSPKEGMIKPYELYPFHYVEQPLEYIWKRRIAIQISGEVLIILSLKEGIHKGNILFYVFKMNFTSGEWERVYSIGDNEMLIFGYGNTIRAPVQDLGDGIKSDSICFVEDDIWPDCDHPSNCGIFNLATSKITWPKRFGVYIDQTQWFVPGSA</sequence>
<organism evidence="2 3">
    <name type="scientific">Cardamine amara subsp. amara</name>
    <dbReference type="NCBI Taxonomy" id="228776"/>
    <lineage>
        <taxon>Eukaryota</taxon>
        <taxon>Viridiplantae</taxon>
        <taxon>Streptophyta</taxon>
        <taxon>Embryophyta</taxon>
        <taxon>Tracheophyta</taxon>
        <taxon>Spermatophyta</taxon>
        <taxon>Magnoliopsida</taxon>
        <taxon>eudicotyledons</taxon>
        <taxon>Gunneridae</taxon>
        <taxon>Pentapetalae</taxon>
        <taxon>rosids</taxon>
        <taxon>malvids</taxon>
        <taxon>Brassicales</taxon>
        <taxon>Brassicaceae</taxon>
        <taxon>Cardamineae</taxon>
        <taxon>Cardamine</taxon>
    </lineage>
</organism>
<dbReference type="PANTHER" id="PTHR44259">
    <property type="entry name" value="OS07G0183000 PROTEIN-RELATED"/>
    <property type="match status" value="1"/>
</dbReference>
<name>A0ABD1BDH9_CARAN</name>
<keyword evidence="3" id="KW-1185">Reference proteome</keyword>
<dbReference type="AlphaFoldDB" id="A0ABD1BDH9"/>
<protein>
    <submittedName>
        <fullName evidence="2">F-box only protein 7</fullName>
    </submittedName>
</protein>
<gene>
    <name evidence="2" type="ORF">V5N11_029361</name>
</gene>
<dbReference type="Pfam" id="PF03478">
    <property type="entry name" value="Beta-prop_KIB1-4"/>
    <property type="match status" value="1"/>
</dbReference>
<dbReference type="InterPro" id="IPR050942">
    <property type="entry name" value="F-box_BR-signaling"/>
</dbReference>
<evidence type="ECO:0000259" key="1">
    <source>
        <dbReference type="Pfam" id="PF03478"/>
    </source>
</evidence>
<evidence type="ECO:0000313" key="3">
    <source>
        <dbReference type="Proteomes" id="UP001558713"/>
    </source>
</evidence>
<dbReference type="EMBL" id="JBANAX010000260">
    <property type="protein sequence ID" value="KAL1216637.1"/>
    <property type="molecule type" value="Genomic_DNA"/>
</dbReference>
<dbReference type="Proteomes" id="UP001558713">
    <property type="component" value="Unassembled WGS sequence"/>
</dbReference>